<dbReference type="EMBL" id="ABEU02000011">
    <property type="protein sequence ID" value="PNR45003.1"/>
    <property type="molecule type" value="Genomic_DNA"/>
</dbReference>
<accession>A0A2K1JTZ7</accession>
<dbReference type="InParanoid" id="A0A2K1JTZ7"/>
<sequence>MSHIQLARCKEPNYKHWTIKIQRKCFKKLIIHIQNKKFLPKIKELWSYLHMEEINETLKKSQESIDKALIMQN</sequence>
<protein>
    <submittedName>
        <fullName evidence="1 2">Uncharacterized protein</fullName>
    </submittedName>
</protein>
<organism evidence="1">
    <name type="scientific">Physcomitrium patens</name>
    <name type="common">Spreading-leaved earth moss</name>
    <name type="synonym">Physcomitrella patens</name>
    <dbReference type="NCBI Taxonomy" id="3218"/>
    <lineage>
        <taxon>Eukaryota</taxon>
        <taxon>Viridiplantae</taxon>
        <taxon>Streptophyta</taxon>
        <taxon>Embryophyta</taxon>
        <taxon>Bryophyta</taxon>
        <taxon>Bryophytina</taxon>
        <taxon>Bryopsida</taxon>
        <taxon>Funariidae</taxon>
        <taxon>Funariales</taxon>
        <taxon>Funariaceae</taxon>
        <taxon>Physcomitrium</taxon>
    </lineage>
</organism>
<name>A0A2K1JTZ7_PHYPA</name>
<dbReference type="AlphaFoldDB" id="A0A2K1JTZ7"/>
<evidence type="ECO:0000313" key="2">
    <source>
        <dbReference type="EnsemblPlants" id="Pp3c11_8753V3.1"/>
    </source>
</evidence>
<evidence type="ECO:0000313" key="1">
    <source>
        <dbReference type="EMBL" id="PNR45003.1"/>
    </source>
</evidence>
<evidence type="ECO:0000313" key="3">
    <source>
        <dbReference type="Proteomes" id="UP000006727"/>
    </source>
</evidence>
<proteinExistence type="predicted"/>
<reference evidence="1 3" key="1">
    <citation type="journal article" date="2008" name="Science">
        <title>The Physcomitrella genome reveals evolutionary insights into the conquest of land by plants.</title>
        <authorList>
            <person name="Rensing S."/>
            <person name="Lang D."/>
            <person name="Zimmer A."/>
            <person name="Terry A."/>
            <person name="Salamov A."/>
            <person name="Shapiro H."/>
            <person name="Nishiyama T."/>
            <person name="Perroud P.-F."/>
            <person name="Lindquist E."/>
            <person name="Kamisugi Y."/>
            <person name="Tanahashi T."/>
            <person name="Sakakibara K."/>
            <person name="Fujita T."/>
            <person name="Oishi K."/>
            <person name="Shin-I T."/>
            <person name="Kuroki Y."/>
            <person name="Toyoda A."/>
            <person name="Suzuki Y."/>
            <person name="Hashimoto A."/>
            <person name="Yamaguchi K."/>
            <person name="Sugano A."/>
            <person name="Kohara Y."/>
            <person name="Fujiyama A."/>
            <person name="Anterola A."/>
            <person name="Aoki S."/>
            <person name="Ashton N."/>
            <person name="Barbazuk W.B."/>
            <person name="Barker E."/>
            <person name="Bennetzen J."/>
            <person name="Bezanilla M."/>
            <person name="Blankenship R."/>
            <person name="Cho S.H."/>
            <person name="Dutcher S."/>
            <person name="Estelle M."/>
            <person name="Fawcett J.A."/>
            <person name="Gundlach H."/>
            <person name="Hanada K."/>
            <person name="Heyl A."/>
            <person name="Hicks K.A."/>
            <person name="Hugh J."/>
            <person name="Lohr M."/>
            <person name="Mayer K."/>
            <person name="Melkozernov A."/>
            <person name="Murata T."/>
            <person name="Nelson D."/>
            <person name="Pils B."/>
            <person name="Prigge M."/>
            <person name="Reiss B."/>
            <person name="Renner T."/>
            <person name="Rombauts S."/>
            <person name="Rushton P."/>
            <person name="Sanderfoot A."/>
            <person name="Schween G."/>
            <person name="Shiu S.-H."/>
            <person name="Stueber K."/>
            <person name="Theodoulou F.L."/>
            <person name="Tu H."/>
            <person name="Van de Peer Y."/>
            <person name="Verrier P.J."/>
            <person name="Waters E."/>
            <person name="Wood A."/>
            <person name="Yang L."/>
            <person name="Cove D."/>
            <person name="Cuming A."/>
            <person name="Hasebe M."/>
            <person name="Lucas S."/>
            <person name="Mishler D.B."/>
            <person name="Reski R."/>
            <person name="Grigoriev I."/>
            <person name="Quatrano R.S."/>
            <person name="Boore J.L."/>
        </authorList>
    </citation>
    <scope>NUCLEOTIDE SEQUENCE [LARGE SCALE GENOMIC DNA]</scope>
    <source>
        <strain evidence="2 3">cv. Gransden 2004</strain>
    </source>
</reference>
<reference evidence="1 3" key="2">
    <citation type="journal article" date="2018" name="Plant J.">
        <title>The Physcomitrella patens chromosome-scale assembly reveals moss genome structure and evolution.</title>
        <authorList>
            <person name="Lang D."/>
            <person name="Ullrich K.K."/>
            <person name="Murat F."/>
            <person name="Fuchs J."/>
            <person name="Jenkins J."/>
            <person name="Haas F.B."/>
            <person name="Piednoel M."/>
            <person name="Gundlach H."/>
            <person name="Van Bel M."/>
            <person name="Meyberg R."/>
            <person name="Vives C."/>
            <person name="Morata J."/>
            <person name="Symeonidi A."/>
            <person name="Hiss M."/>
            <person name="Muchero W."/>
            <person name="Kamisugi Y."/>
            <person name="Saleh O."/>
            <person name="Blanc G."/>
            <person name="Decker E.L."/>
            <person name="van Gessel N."/>
            <person name="Grimwood J."/>
            <person name="Hayes R.D."/>
            <person name="Graham S.W."/>
            <person name="Gunter L.E."/>
            <person name="McDaniel S.F."/>
            <person name="Hoernstein S.N.W."/>
            <person name="Larsson A."/>
            <person name="Li F.W."/>
            <person name="Perroud P.F."/>
            <person name="Phillips J."/>
            <person name="Ranjan P."/>
            <person name="Rokshar D.S."/>
            <person name="Rothfels C.J."/>
            <person name="Schneider L."/>
            <person name="Shu S."/>
            <person name="Stevenson D.W."/>
            <person name="Thummler F."/>
            <person name="Tillich M."/>
            <person name="Villarreal Aguilar J.C."/>
            <person name="Widiez T."/>
            <person name="Wong G.K."/>
            <person name="Wymore A."/>
            <person name="Zhang Y."/>
            <person name="Zimmer A.D."/>
            <person name="Quatrano R.S."/>
            <person name="Mayer K.F.X."/>
            <person name="Goodstein D."/>
            <person name="Casacuberta J.M."/>
            <person name="Vandepoele K."/>
            <person name="Reski R."/>
            <person name="Cuming A.C."/>
            <person name="Tuskan G.A."/>
            <person name="Maumus F."/>
            <person name="Salse J."/>
            <person name="Schmutz J."/>
            <person name="Rensing S.A."/>
        </authorList>
    </citation>
    <scope>NUCLEOTIDE SEQUENCE [LARGE SCALE GENOMIC DNA]</scope>
    <source>
        <strain evidence="2 3">cv. Gransden 2004</strain>
    </source>
</reference>
<dbReference type="Gramene" id="Pp3c11_8753V3.1">
    <property type="protein sequence ID" value="Pp3c11_8753V3.1"/>
    <property type="gene ID" value="Pp3c11_8753"/>
</dbReference>
<gene>
    <name evidence="1" type="ORF">PHYPA_014773</name>
</gene>
<keyword evidence="3" id="KW-1185">Reference proteome</keyword>
<dbReference type="EnsemblPlants" id="Pp3c11_8753V3.1">
    <property type="protein sequence ID" value="Pp3c11_8753V3.1"/>
    <property type="gene ID" value="Pp3c11_8753"/>
</dbReference>
<reference evidence="2" key="3">
    <citation type="submission" date="2020-12" db="UniProtKB">
        <authorList>
            <consortium name="EnsemblPlants"/>
        </authorList>
    </citation>
    <scope>IDENTIFICATION</scope>
</reference>
<dbReference type="Proteomes" id="UP000006727">
    <property type="component" value="Chromosome 11"/>
</dbReference>